<organism evidence="2 3">
    <name type="scientific">Microvirga flocculans</name>
    <dbReference type="NCBI Taxonomy" id="217168"/>
    <lineage>
        <taxon>Bacteria</taxon>
        <taxon>Pseudomonadati</taxon>
        <taxon>Pseudomonadota</taxon>
        <taxon>Alphaproteobacteria</taxon>
        <taxon>Hyphomicrobiales</taxon>
        <taxon>Methylobacteriaceae</taxon>
        <taxon>Microvirga</taxon>
    </lineage>
</organism>
<evidence type="ECO:0000313" key="3">
    <source>
        <dbReference type="Proteomes" id="UP000519439"/>
    </source>
</evidence>
<dbReference type="Proteomes" id="UP000519439">
    <property type="component" value="Unassembled WGS sequence"/>
</dbReference>
<keyword evidence="3" id="KW-1185">Reference proteome</keyword>
<name>A0A7W6N8M5_9HYPH</name>
<feature type="transmembrane region" description="Helical" evidence="1">
    <location>
        <begin position="53"/>
        <end position="75"/>
    </location>
</feature>
<sequence length="148" mass="16586">MSEGKTDHSDRPAGSWVRKIRAVVMLVGFAWVPGLMIYGMFKETDHGRDFTFMMIGIMFMLSMMAAPVLICSVLLPTHKARLLAIPLLLVACVLFLTVRTSSNINYPSFSGFVPWVLTGTAILLVLPELPFVSRLYSRFFGLFHTRSP</sequence>
<feature type="transmembrane region" description="Helical" evidence="1">
    <location>
        <begin position="20"/>
        <end position="41"/>
    </location>
</feature>
<feature type="transmembrane region" description="Helical" evidence="1">
    <location>
        <begin position="112"/>
        <end position="132"/>
    </location>
</feature>
<feature type="transmembrane region" description="Helical" evidence="1">
    <location>
        <begin position="82"/>
        <end position="100"/>
    </location>
</feature>
<comment type="caution">
    <text evidence="2">The sequence shown here is derived from an EMBL/GenBank/DDBJ whole genome shotgun (WGS) entry which is preliminary data.</text>
</comment>
<dbReference type="EMBL" id="JACIDC010000008">
    <property type="protein sequence ID" value="MBB4040816.1"/>
    <property type="molecule type" value="Genomic_DNA"/>
</dbReference>
<evidence type="ECO:0000256" key="1">
    <source>
        <dbReference type="SAM" id="Phobius"/>
    </source>
</evidence>
<keyword evidence="1" id="KW-0812">Transmembrane</keyword>
<keyword evidence="1" id="KW-1133">Transmembrane helix</keyword>
<dbReference type="AlphaFoldDB" id="A0A7W6N8M5"/>
<protein>
    <submittedName>
        <fullName evidence="2">Putative membrane protein</fullName>
    </submittedName>
</protein>
<accession>A0A7W6N8M5</accession>
<reference evidence="2 3" key="1">
    <citation type="submission" date="2020-08" db="EMBL/GenBank/DDBJ databases">
        <title>Genomic Encyclopedia of Type Strains, Phase IV (KMG-IV): sequencing the most valuable type-strain genomes for metagenomic binning, comparative biology and taxonomic classification.</title>
        <authorList>
            <person name="Goeker M."/>
        </authorList>
    </citation>
    <scope>NUCLEOTIDE SEQUENCE [LARGE SCALE GENOMIC DNA]</scope>
    <source>
        <strain evidence="2 3">DSM 15743</strain>
    </source>
</reference>
<proteinExistence type="predicted"/>
<evidence type="ECO:0000313" key="2">
    <source>
        <dbReference type="EMBL" id="MBB4040816.1"/>
    </source>
</evidence>
<dbReference type="RefSeq" id="WP_154664230.1">
    <property type="nucleotide sequence ID" value="NZ_JACIDC010000008.1"/>
</dbReference>
<gene>
    <name evidence="2" type="ORF">GGR34_002475</name>
</gene>
<keyword evidence="1" id="KW-0472">Membrane</keyword>